<keyword evidence="2" id="KW-1185">Reference proteome</keyword>
<reference evidence="1" key="2">
    <citation type="submission" date="2020-05" db="UniProtKB">
        <authorList>
            <consortium name="EnsemblMetazoa"/>
        </authorList>
    </citation>
    <scope>IDENTIFICATION</scope>
    <source>
        <strain evidence="1">IAEA</strain>
    </source>
</reference>
<name>A0A1A9ZWF0_GLOPL</name>
<dbReference type="AlphaFoldDB" id="A0A1A9ZWF0"/>
<evidence type="ECO:0000313" key="1">
    <source>
        <dbReference type="EnsemblMetazoa" id="GPAI027178-PA"/>
    </source>
</evidence>
<organism evidence="1 2">
    <name type="scientific">Glossina pallidipes</name>
    <name type="common">Tsetse fly</name>
    <dbReference type="NCBI Taxonomy" id="7398"/>
    <lineage>
        <taxon>Eukaryota</taxon>
        <taxon>Metazoa</taxon>
        <taxon>Ecdysozoa</taxon>
        <taxon>Arthropoda</taxon>
        <taxon>Hexapoda</taxon>
        <taxon>Insecta</taxon>
        <taxon>Pterygota</taxon>
        <taxon>Neoptera</taxon>
        <taxon>Endopterygota</taxon>
        <taxon>Diptera</taxon>
        <taxon>Brachycera</taxon>
        <taxon>Muscomorpha</taxon>
        <taxon>Hippoboscoidea</taxon>
        <taxon>Glossinidae</taxon>
        <taxon>Glossina</taxon>
    </lineage>
</organism>
<protein>
    <submittedName>
        <fullName evidence="1">Uncharacterized protein</fullName>
    </submittedName>
</protein>
<evidence type="ECO:0000313" key="2">
    <source>
        <dbReference type="Proteomes" id="UP000092445"/>
    </source>
</evidence>
<sequence length="114" mass="13016">MLLPLRNLVPEKGEECCTDLFLNHWYFHSTSTPFQTASNGDMYHYISMIKVKSIALCKRAVLTNPNASLIGCVVKVVETVKAMVYHNKHSNLLMLAKLNLLMSSYYCTYQLIHC</sequence>
<dbReference type="Proteomes" id="UP000092445">
    <property type="component" value="Unassembled WGS sequence"/>
</dbReference>
<dbReference type="VEuPathDB" id="VectorBase:GPAI027178"/>
<accession>A0A1A9ZWF0</accession>
<dbReference type="EnsemblMetazoa" id="GPAI027178-RA">
    <property type="protein sequence ID" value="GPAI027178-PA"/>
    <property type="gene ID" value="GPAI027178"/>
</dbReference>
<proteinExistence type="predicted"/>
<reference evidence="2" key="1">
    <citation type="submission" date="2014-03" db="EMBL/GenBank/DDBJ databases">
        <authorList>
            <person name="Aksoy S."/>
            <person name="Warren W."/>
            <person name="Wilson R.K."/>
        </authorList>
    </citation>
    <scope>NUCLEOTIDE SEQUENCE [LARGE SCALE GENOMIC DNA]</scope>
    <source>
        <strain evidence="2">IAEA</strain>
    </source>
</reference>